<dbReference type="FunFam" id="1.20.200.10:FF:000008">
    <property type="entry name" value="Adenylosuccinate lyase"/>
    <property type="match status" value="1"/>
</dbReference>
<organism evidence="16">
    <name type="scientific">Rhizobium leguminosarum</name>
    <dbReference type="NCBI Taxonomy" id="384"/>
    <lineage>
        <taxon>Bacteria</taxon>
        <taxon>Pseudomonadati</taxon>
        <taxon>Pseudomonadota</taxon>
        <taxon>Alphaproteobacteria</taxon>
        <taxon>Hyphomicrobiales</taxon>
        <taxon>Rhizobiaceae</taxon>
        <taxon>Rhizobium/Agrobacterium group</taxon>
        <taxon>Rhizobium</taxon>
    </lineage>
</organism>
<dbReference type="InterPro" id="IPR024083">
    <property type="entry name" value="Fumarase/histidase_N"/>
</dbReference>
<dbReference type="Gene3D" id="1.20.200.10">
    <property type="entry name" value="Fumarase/aspartase (Central domain)"/>
    <property type="match status" value="1"/>
</dbReference>
<dbReference type="NCBIfam" id="TIGR00928">
    <property type="entry name" value="purB"/>
    <property type="match status" value="1"/>
</dbReference>
<proteinExistence type="inferred from homology"/>
<comment type="pathway">
    <text evidence="2 12">Purine metabolism; AMP biosynthesis via de novo pathway; AMP from IMP: step 2/2.</text>
</comment>
<dbReference type="InterPro" id="IPR000362">
    <property type="entry name" value="Fumarate_lyase_fam"/>
</dbReference>
<dbReference type="PANTHER" id="PTHR43172">
    <property type="entry name" value="ADENYLOSUCCINATE LYASE"/>
    <property type="match status" value="1"/>
</dbReference>
<dbReference type="InterPro" id="IPR022761">
    <property type="entry name" value="Fumarate_lyase_N"/>
</dbReference>
<dbReference type="PRINTS" id="PR00145">
    <property type="entry name" value="ARGSUCLYASE"/>
</dbReference>
<dbReference type="GO" id="GO:0044208">
    <property type="term" value="P:'de novo' AMP biosynthetic process"/>
    <property type="evidence" value="ECO:0007669"/>
    <property type="project" value="UniProtKB-UniPathway"/>
</dbReference>
<dbReference type="EC" id="4.3.2.2" evidence="4 11"/>
<evidence type="ECO:0000256" key="3">
    <source>
        <dbReference type="ARBA" id="ARBA00008273"/>
    </source>
</evidence>
<dbReference type="GO" id="GO:0004018">
    <property type="term" value="F:N6-(1,2-dicarboxyethyl)AMP AMP-lyase (fumarate-forming) activity"/>
    <property type="evidence" value="ECO:0007669"/>
    <property type="project" value="UniProtKB-UniRule"/>
</dbReference>
<dbReference type="OrthoDB" id="9768878at2"/>
<dbReference type="PRINTS" id="PR00149">
    <property type="entry name" value="FUMRATELYASE"/>
</dbReference>
<evidence type="ECO:0000256" key="12">
    <source>
        <dbReference type="RuleBase" id="RU361172"/>
    </source>
</evidence>
<dbReference type="PANTHER" id="PTHR43172:SF1">
    <property type="entry name" value="ADENYLOSUCCINATE LYASE"/>
    <property type="match status" value="1"/>
</dbReference>
<keyword evidence="15" id="KW-0614">Plasmid</keyword>
<protein>
    <recommendedName>
        <fullName evidence="5 11">Adenylosuccinate lyase</fullName>
        <shortName evidence="12">ASL</shortName>
        <ecNumber evidence="4 11">4.3.2.2</ecNumber>
    </recommendedName>
    <alternativeName>
        <fullName evidence="9 12">Adenylosuccinase</fullName>
    </alternativeName>
</protein>
<dbReference type="SUPFAM" id="SSF48557">
    <property type="entry name" value="L-aspartase-like"/>
    <property type="match status" value="1"/>
</dbReference>
<evidence type="ECO:0000256" key="11">
    <source>
        <dbReference type="NCBIfam" id="TIGR00928"/>
    </source>
</evidence>
<evidence type="ECO:0000259" key="14">
    <source>
        <dbReference type="SMART" id="SM00998"/>
    </source>
</evidence>
<dbReference type="Pfam" id="PF10397">
    <property type="entry name" value="ADSL_C"/>
    <property type="match status" value="1"/>
</dbReference>
<dbReference type="GO" id="GO:0005829">
    <property type="term" value="C:cytosol"/>
    <property type="evidence" value="ECO:0007669"/>
    <property type="project" value="TreeGrafter"/>
</dbReference>
<evidence type="ECO:0000313" key="16">
    <source>
        <dbReference type="EMBL" id="OAP97585.1"/>
    </source>
</evidence>
<reference evidence="15 17" key="2">
    <citation type="submission" date="2016-06" db="EMBL/GenBank/DDBJ databases">
        <title>Microsymbionts genomes from the relict species Vavilovia formosa.</title>
        <authorList>
            <person name="Chirak E."/>
            <person name="Kimeklis A."/>
            <person name="Andronov E."/>
        </authorList>
    </citation>
    <scope>NUCLEOTIDE SEQUENCE [LARGE SCALE GENOMIC DNA]</scope>
    <source>
        <strain evidence="15 17">Vaf10</strain>
        <plasmid evidence="17">Plasmid unnamed1</plasmid>
        <plasmid evidence="15">unnamed1</plasmid>
    </source>
</reference>
<dbReference type="Pfam" id="PF00206">
    <property type="entry name" value="Lyase_1"/>
    <property type="match status" value="1"/>
</dbReference>
<evidence type="ECO:0000256" key="1">
    <source>
        <dbReference type="ARBA" id="ARBA00004706"/>
    </source>
</evidence>
<comment type="catalytic activity">
    <reaction evidence="10">
        <text>N(6)-(1,2-dicarboxyethyl)-AMP = fumarate + AMP</text>
        <dbReference type="Rhea" id="RHEA:16853"/>
        <dbReference type="ChEBI" id="CHEBI:29806"/>
        <dbReference type="ChEBI" id="CHEBI:57567"/>
        <dbReference type="ChEBI" id="CHEBI:456215"/>
        <dbReference type="EC" id="4.3.2.2"/>
    </reaction>
    <physiologicalReaction direction="left-to-right" evidence="10">
        <dbReference type="Rhea" id="RHEA:16854"/>
    </physiologicalReaction>
</comment>
<evidence type="ECO:0000256" key="8">
    <source>
        <dbReference type="ARBA" id="ARBA00024477"/>
    </source>
</evidence>
<feature type="coiled-coil region" evidence="13">
    <location>
        <begin position="226"/>
        <end position="253"/>
    </location>
</feature>
<dbReference type="InterPro" id="IPR004769">
    <property type="entry name" value="Pur_lyase"/>
</dbReference>
<dbReference type="AlphaFoldDB" id="A0A179C0D1"/>
<evidence type="ECO:0000256" key="4">
    <source>
        <dbReference type="ARBA" id="ARBA00012339"/>
    </source>
</evidence>
<comment type="similarity">
    <text evidence="3 12">Belongs to the lyase 1 family. Adenylosuccinate lyase subfamily.</text>
</comment>
<evidence type="ECO:0000256" key="10">
    <source>
        <dbReference type="ARBA" id="ARBA00049115"/>
    </source>
</evidence>
<dbReference type="UniPathway" id="UPA00074">
    <property type="reaction ID" value="UER00132"/>
</dbReference>
<name>A0A179C0D1_RHILE</name>
<dbReference type="EMBL" id="LWBS01000005">
    <property type="protein sequence ID" value="OAP97585.1"/>
    <property type="molecule type" value="Genomic_DNA"/>
</dbReference>
<dbReference type="RefSeq" id="WP_064244984.1">
    <property type="nucleotide sequence ID" value="NZ_CP016287.1"/>
</dbReference>
<dbReference type="GO" id="GO:0070626">
    <property type="term" value="F:(S)-2-(5-amino-1-(5-phospho-D-ribosyl)imidazole-4-carboxamido) succinate lyase (fumarate-forming) activity"/>
    <property type="evidence" value="ECO:0007669"/>
    <property type="project" value="TreeGrafter"/>
</dbReference>
<gene>
    <name evidence="16" type="ORF">A4U53_36525</name>
    <name evidence="15" type="ORF">BA011_30000</name>
</gene>
<evidence type="ECO:0000256" key="7">
    <source>
        <dbReference type="ARBA" id="ARBA00023239"/>
    </source>
</evidence>
<dbReference type="Gene3D" id="1.10.275.10">
    <property type="entry name" value="Fumarase/aspartase (N-terminal domain)"/>
    <property type="match status" value="1"/>
</dbReference>
<dbReference type="CDD" id="cd01360">
    <property type="entry name" value="Adenylsuccinate_lyase_1"/>
    <property type="match status" value="1"/>
</dbReference>
<evidence type="ECO:0000256" key="2">
    <source>
        <dbReference type="ARBA" id="ARBA00004734"/>
    </source>
</evidence>
<dbReference type="SMART" id="SM00998">
    <property type="entry name" value="ADSL_C"/>
    <property type="match status" value="1"/>
</dbReference>
<keyword evidence="7 12" id="KW-0456">Lyase</keyword>
<comment type="pathway">
    <text evidence="1 12">Purine metabolism; IMP biosynthesis via de novo pathway; 5-amino-1-(5-phospho-D-ribosyl)imidazole-4-carboxamide from 5-amino-1-(5-phospho-D-ribosyl)imidazole-4-carboxylate: step 2/2.</text>
</comment>
<dbReference type="UniPathway" id="UPA00075">
    <property type="reaction ID" value="UER00336"/>
</dbReference>
<evidence type="ECO:0000313" key="15">
    <source>
        <dbReference type="EMBL" id="ANP89916.1"/>
    </source>
</evidence>
<dbReference type="GO" id="GO:0006189">
    <property type="term" value="P:'de novo' IMP biosynthetic process"/>
    <property type="evidence" value="ECO:0007669"/>
    <property type="project" value="UniProtKB-UniPathway"/>
</dbReference>
<evidence type="ECO:0000313" key="17">
    <source>
        <dbReference type="Proteomes" id="UP000092691"/>
    </source>
</evidence>
<keyword evidence="6 12" id="KW-0658">Purine biosynthesis</keyword>
<dbReference type="EMBL" id="CP016287">
    <property type="protein sequence ID" value="ANP89916.1"/>
    <property type="molecule type" value="Genomic_DNA"/>
</dbReference>
<feature type="domain" description="Adenylosuccinate lyase C-terminal" evidence="14">
    <location>
        <begin position="349"/>
        <end position="429"/>
    </location>
</feature>
<geneLocation type="plasmid" evidence="15 17">
    <name>unnamed1</name>
</geneLocation>
<accession>A0A179C0D1</accession>
<evidence type="ECO:0000256" key="13">
    <source>
        <dbReference type="SAM" id="Coils"/>
    </source>
</evidence>
<dbReference type="InterPro" id="IPR008948">
    <property type="entry name" value="L-Aspartase-like"/>
</dbReference>
<evidence type="ECO:0000256" key="9">
    <source>
        <dbReference type="ARBA" id="ARBA00030717"/>
    </source>
</evidence>
<sequence length="432" mass="47563">MIPRYSRMEMTQLWSREHSYSLWLKVELLALEGMEAIGKIPSGTTEIVRSRATVDVERIAVLEAQVHHEVIAFLTSVSEQVGIEGRFIHYGMTSSDMLDTALAVQTCQAIDLLLAEIDDLTNTLRQLAEEHRGTLCLARTHGRGAEPTTFGLKLAGFFAEFRRSARRLAEARREMAVCKLAGAVGTYATIDPRVENFVAAALSLTPETVATQAVARDRHASVMTGLAILAGAIERLATELRHLQRQEVEEVAEGFSATQKGSSAMPHKRNPIFSENLTGLARLIRASAMPVLENIALWHERDMSHSSVERVALPDAFSLCDFALARLSGIMRGLEVRPDRMRANLDAMRGGFASQRVLLSLIDAGLSRERAYAMVQQAAARAVDQGMTFRDAALLEPELTTHISVEEIDVATDPACYLANVDFIFARAFAEL</sequence>
<evidence type="ECO:0000256" key="5">
    <source>
        <dbReference type="ARBA" id="ARBA00017058"/>
    </source>
</evidence>
<keyword evidence="13" id="KW-0175">Coiled coil</keyword>
<comment type="catalytic activity">
    <reaction evidence="8">
        <text>(2S)-2-[5-amino-1-(5-phospho-beta-D-ribosyl)imidazole-4-carboxamido]succinate = 5-amino-1-(5-phospho-beta-D-ribosyl)imidazole-4-carboxamide + fumarate</text>
        <dbReference type="Rhea" id="RHEA:23920"/>
        <dbReference type="ChEBI" id="CHEBI:29806"/>
        <dbReference type="ChEBI" id="CHEBI:58443"/>
        <dbReference type="ChEBI" id="CHEBI:58475"/>
        <dbReference type="EC" id="4.3.2.2"/>
    </reaction>
    <physiologicalReaction direction="left-to-right" evidence="8">
        <dbReference type="Rhea" id="RHEA:23921"/>
    </physiologicalReaction>
</comment>
<dbReference type="InterPro" id="IPR019468">
    <property type="entry name" value="AdenyloSucc_lyase_C"/>
</dbReference>
<dbReference type="InterPro" id="IPR020557">
    <property type="entry name" value="Fumarate_lyase_CS"/>
</dbReference>
<dbReference type="Gene3D" id="1.10.40.30">
    <property type="entry name" value="Fumarase/aspartase (C-terminal domain)"/>
    <property type="match status" value="1"/>
</dbReference>
<dbReference type="PROSITE" id="PS00163">
    <property type="entry name" value="FUMARATE_LYASES"/>
    <property type="match status" value="1"/>
</dbReference>
<dbReference type="Proteomes" id="UP000092691">
    <property type="component" value="Plasmid unnamed1"/>
</dbReference>
<evidence type="ECO:0000256" key="6">
    <source>
        <dbReference type="ARBA" id="ARBA00022755"/>
    </source>
</evidence>
<reference evidence="16" key="1">
    <citation type="submission" date="2016-04" db="EMBL/GenBank/DDBJ databases">
        <title>Fast-growing isolate from the root nodules of Vavilovia formosa.</title>
        <authorList>
            <person name="Kimeklis A."/>
            <person name="Safronova V."/>
            <person name="Belimov A."/>
            <person name="Andronov E."/>
        </authorList>
    </citation>
    <scope>NUCLEOTIDE SEQUENCE [LARGE SCALE GENOMIC DNA]</scope>
    <source>
        <strain evidence="16">Vaf-46</strain>
    </source>
</reference>